<proteinExistence type="predicted"/>
<dbReference type="EMBL" id="JAIQCV010000007">
    <property type="protein sequence ID" value="KAH1082333.1"/>
    <property type="molecule type" value="Genomic_DNA"/>
</dbReference>
<evidence type="ECO:0000313" key="1">
    <source>
        <dbReference type="EMBL" id="KAH1082333.1"/>
    </source>
</evidence>
<feature type="non-terminal residue" evidence="1">
    <location>
        <position position="89"/>
    </location>
</feature>
<protein>
    <recommendedName>
        <fullName evidence="3">Calcineurin-like phosphoesterase domain-containing protein</fullName>
    </recommendedName>
</protein>
<accession>A0A9D3VFY9</accession>
<evidence type="ECO:0000313" key="2">
    <source>
        <dbReference type="Proteomes" id="UP000828251"/>
    </source>
</evidence>
<name>A0A9D3VFY9_9ROSI</name>
<dbReference type="AlphaFoldDB" id="A0A9D3VFY9"/>
<sequence>MSKNNTKGKGITIFIPGNHDTSNGLKGWRSPFNALKKTRKFETYLRIAIFSSRYRDIDVDIVMGTKLDKRVVFVHPVHQSPKARVGAIL</sequence>
<organism evidence="1 2">
    <name type="scientific">Gossypium stocksii</name>
    <dbReference type="NCBI Taxonomy" id="47602"/>
    <lineage>
        <taxon>Eukaryota</taxon>
        <taxon>Viridiplantae</taxon>
        <taxon>Streptophyta</taxon>
        <taxon>Embryophyta</taxon>
        <taxon>Tracheophyta</taxon>
        <taxon>Spermatophyta</taxon>
        <taxon>Magnoliopsida</taxon>
        <taxon>eudicotyledons</taxon>
        <taxon>Gunneridae</taxon>
        <taxon>Pentapetalae</taxon>
        <taxon>rosids</taxon>
        <taxon>malvids</taxon>
        <taxon>Malvales</taxon>
        <taxon>Malvaceae</taxon>
        <taxon>Malvoideae</taxon>
        <taxon>Gossypium</taxon>
    </lineage>
</organism>
<dbReference type="Proteomes" id="UP000828251">
    <property type="component" value="Unassembled WGS sequence"/>
</dbReference>
<reference evidence="1 2" key="1">
    <citation type="journal article" date="2021" name="Plant Biotechnol. J.">
        <title>Multi-omics assisted identification of the key and species-specific regulatory components of drought-tolerant mechanisms in Gossypium stocksii.</title>
        <authorList>
            <person name="Yu D."/>
            <person name="Ke L."/>
            <person name="Zhang D."/>
            <person name="Wu Y."/>
            <person name="Sun Y."/>
            <person name="Mei J."/>
            <person name="Sun J."/>
            <person name="Sun Y."/>
        </authorList>
    </citation>
    <scope>NUCLEOTIDE SEQUENCE [LARGE SCALE GENOMIC DNA]</scope>
    <source>
        <strain evidence="2">cv. E1</strain>
        <tissue evidence="1">Leaf</tissue>
    </source>
</reference>
<keyword evidence="2" id="KW-1185">Reference proteome</keyword>
<comment type="caution">
    <text evidence="1">The sequence shown here is derived from an EMBL/GenBank/DDBJ whole genome shotgun (WGS) entry which is preliminary data.</text>
</comment>
<gene>
    <name evidence="1" type="ORF">J1N35_022094</name>
</gene>
<evidence type="ECO:0008006" key="3">
    <source>
        <dbReference type="Google" id="ProtNLM"/>
    </source>
</evidence>